<proteinExistence type="inferred from homology"/>
<accession>A0A2S3WDF2</accession>
<name>A0A2S3WDF2_PSEPU</name>
<evidence type="ECO:0000259" key="4">
    <source>
        <dbReference type="SMART" id="SM00062"/>
    </source>
</evidence>
<keyword evidence="2 3" id="KW-0732">Signal</keyword>
<dbReference type="EMBL" id="MIND01000018">
    <property type="protein sequence ID" value="POF88945.1"/>
    <property type="molecule type" value="Genomic_DNA"/>
</dbReference>
<reference evidence="5 6" key="2">
    <citation type="submission" date="2018-03" db="EMBL/GenBank/DDBJ databases">
        <title>Draft genome of Pseudomonas putida strain KT-27.</title>
        <authorList>
            <person name="Yoshizawa S."/>
            <person name="Khan N.H."/>
            <person name="Nishimura M."/>
            <person name="Chiura H.X."/>
            <person name="Ogura Y."/>
            <person name="Hayashi T."/>
            <person name="Kogure K."/>
        </authorList>
    </citation>
    <scope>NUCLEOTIDE SEQUENCE [LARGE SCALE GENOMIC DNA]</scope>
    <source>
        <strain evidence="5 6">KT-27</strain>
    </source>
</reference>
<dbReference type="PANTHER" id="PTHR35936:SF6">
    <property type="entry name" value="AMINO ACID ABC TRANSPORTER SUBSTRATE-BINDING PAAT FAMILY PROTEIN"/>
    <property type="match status" value="1"/>
</dbReference>
<sequence>MLERCRWRCCLLSLILLLPMAAMAADDCRHLTATGNPEYPPYLWRDPHNPALLVGANVDLLQHVARQLGIDIAVVYSGPWSRAQEQVRNGRIDLLAGLFITQTREQTMDFIKPAFLTTASMVWVRRDDGFAYVKWDDLKGRSGGTLVNNSHGQAFDDFASANLNLEAVPSAHQAFEKLLHKRNDYVLFERYPGMALARTLGVEHKLQMLEPPVSAEGLYLAVSHNAPCNVAELRQRLAASMQEVAAGPLPAQWVMHNLQRWRSQNEPGTLPGKP</sequence>
<feature type="domain" description="Solute-binding protein family 3/N-terminal" evidence="4">
    <location>
        <begin position="30"/>
        <end position="257"/>
    </location>
</feature>
<protein>
    <submittedName>
        <fullName evidence="5">Amino acid ABC transporter substrate-binding protein</fullName>
    </submittedName>
</protein>
<dbReference type="PANTHER" id="PTHR35936">
    <property type="entry name" value="MEMBRANE-BOUND LYTIC MUREIN TRANSGLYCOSYLASE F"/>
    <property type="match status" value="1"/>
</dbReference>
<evidence type="ECO:0000256" key="1">
    <source>
        <dbReference type="ARBA" id="ARBA00010333"/>
    </source>
</evidence>
<dbReference type="InterPro" id="IPR001638">
    <property type="entry name" value="Solute-binding_3/MltF_N"/>
</dbReference>
<evidence type="ECO:0000313" key="6">
    <source>
        <dbReference type="Proteomes" id="UP000237194"/>
    </source>
</evidence>
<dbReference type="AlphaFoldDB" id="A0A2S3WDF2"/>
<dbReference type="Proteomes" id="UP000237194">
    <property type="component" value="Unassembled WGS sequence"/>
</dbReference>
<evidence type="ECO:0000313" key="5">
    <source>
        <dbReference type="EMBL" id="POF88945.1"/>
    </source>
</evidence>
<gene>
    <name evidence="5" type="ORF">BGP80_13610</name>
</gene>
<dbReference type="RefSeq" id="WP_103437044.1">
    <property type="nucleotide sequence ID" value="NZ_MIND01000018.1"/>
</dbReference>
<dbReference type="SUPFAM" id="SSF53850">
    <property type="entry name" value="Periplasmic binding protein-like II"/>
    <property type="match status" value="1"/>
</dbReference>
<evidence type="ECO:0000256" key="2">
    <source>
        <dbReference type="ARBA" id="ARBA00022729"/>
    </source>
</evidence>
<feature type="chain" id="PRO_5015728504" evidence="3">
    <location>
        <begin position="25"/>
        <end position="274"/>
    </location>
</feature>
<reference evidence="5 6" key="1">
    <citation type="submission" date="2016-08" db="EMBL/GenBank/DDBJ databases">
        <authorList>
            <person name="Seilhamer J.J."/>
        </authorList>
    </citation>
    <scope>NUCLEOTIDE SEQUENCE [LARGE SCALE GENOMIC DNA]</scope>
    <source>
        <strain evidence="5 6">KT-27</strain>
    </source>
</reference>
<comment type="caution">
    <text evidence="5">The sequence shown here is derived from an EMBL/GenBank/DDBJ whole genome shotgun (WGS) entry which is preliminary data.</text>
</comment>
<feature type="signal peptide" evidence="3">
    <location>
        <begin position="1"/>
        <end position="24"/>
    </location>
</feature>
<comment type="similarity">
    <text evidence="1">Belongs to the bacterial solute-binding protein 3 family.</text>
</comment>
<evidence type="ECO:0000256" key="3">
    <source>
        <dbReference type="SAM" id="SignalP"/>
    </source>
</evidence>
<dbReference type="Gene3D" id="3.40.190.10">
    <property type="entry name" value="Periplasmic binding protein-like II"/>
    <property type="match status" value="2"/>
</dbReference>
<dbReference type="SMART" id="SM00062">
    <property type="entry name" value="PBPb"/>
    <property type="match status" value="1"/>
</dbReference>
<organism evidence="5 6">
    <name type="scientific">Pseudomonas putida</name>
    <name type="common">Arthrobacter siderocapsulatus</name>
    <dbReference type="NCBI Taxonomy" id="303"/>
    <lineage>
        <taxon>Bacteria</taxon>
        <taxon>Pseudomonadati</taxon>
        <taxon>Pseudomonadota</taxon>
        <taxon>Gammaproteobacteria</taxon>
        <taxon>Pseudomonadales</taxon>
        <taxon>Pseudomonadaceae</taxon>
        <taxon>Pseudomonas</taxon>
    </lineage>
</organism>
<dbReference type="Pfam" id="PF00497">
    <property type="entry name" value="SBP_bac_3"/>
    <property type="match status" value="1"/>
</dbReference>